<name>A0A9X1TVM3_9BACT</name>
<dbReference type="Proteomes" id="UP001139411">
    <property type="component" value="Unassembled WGS sequence"/>
</dbReference>
<dbReference type="AlphaFoldDB" id="A0A9X1TVM3"/>
<evidence type="ECO:0000313" key="2">
    <source>
        <dbReference type="Proteomes" id="UP001139411"/>
    </source>
</evidence>
<comment type="caution">
    <text evidence="1">The sequence shown here is derived from an EMBL/GenBank/DDBJ whole genome shotgun (WGS) entry which is preliminary data.</text>
</comment>
<accession>A0A9X1TVM3</accession>
<gene>
    <name evidence="1" type="ORF">L0661_19720</name>
</gene>
<organism evidence="1 2">
    <name type="scientific">Dyadobacter chenhuakuii</name>
    <dbReference type="NCBI Taxonomy" id="2909339"/>
    <lineage>
        <taxon>Bacteria</taxon>
        <taxon>Pseudomonadati</taxon>
        <taxon>Bacteroidota</taxon>
        <taxon>Cytophagia</taxon>
        <taxon>Cytophagales</taxon>
        <taxon>Spirosomataceae</taxon>
        <taxon>Dyadobacter</taxon>
    </lineage>
</organism>
<proteinExistence type="predicted"/>
<protein>
    <submittedName>
        <fullName evidence="1">Uncharacterized protein</fullName>
    </submittedName>
</protein>
<evidence type="ECO:0000313" key="1">
    <source>
        <dbReference type="EMBL" id="MCF2500558.1"/>
    </source>
</evidence>
<dbReference type="EMBL" id="JAKFFV010000012">
    <property type="protein sequence ID" value="MCF2500558.1"/>
    <property type="molecule type" value="Genomic_DNA"/>
</dbReference>
<reference evidence="1" key="1">
    <citation type="submission" date="2022-01" db="EMBL/GenBank/DDBJ databases">
        <title>Novel species in genus Dyadobacter.</title>
        <authorList>
            <person name="Ma C."/>
        </authorList>
    </citation>
    <scope>NUCLEOTIDE SEQUENCE</scope>
    <source>
        <strain evidence="1">CY357</strain>
    </source>
</reference>
<sequence>MKKIKPISDENNAVRVKESDENLEKMAKKLTKAWNKPLKTDKLPDLSFSKFEEKLKSKDQ</sequence>
<dbReference type="RefSeq" id="WP_235178890.1">
    <property type="nucleotide sequence ID" value="NZ_JAKFFV010000012.1"/>
</dbReference>